<dbReference type="InterPro" id="IPR001732">
    <property type="entry name" value="UDP-Glc/GDP-Man_DH_N"/>
</dbReference>
<feature type="binding site" evidence="10">
    <location>
        <position position="118"/>
    </location>
    <ligand>
        <name>NAD(+)</name>
        <dbReference type="ChEBI" id="CHEBI:57540"/>
    </ligand>
</feature>
<dbReference type="InterPro" id="IPR017476">
    <property type="entry name" value="UDP-Glc/GDP-Man"/>
</dbReference>
<keyword evidence="13" id="KW-1185">Reference proteome</keyword>
<dbReference type="Pfam" id="PF03721">
    <property type="entry name" value="UDPG_MGDP_dh_N"/>
    <property type="match status" value="1"/>
</dbReference>
<dbReference type="PANTHER" id="PTHR43750:SF2">
    <property type="entry name" value="UDP-GLUCOSE 6-DEHYDROGENASE"/>
    <property type="match status" value="1"/>
</dbReference>
<evidence type="ECO:0000313" key="13">
    <source>
        <dbReference type="Proteomes" id="UP000075359"/>
    </source>
</evidence>
<dbReference type="PANTHER" id="PTHR43750">
    <property type="entry name" value="UDP-GLUCOSE 6-DEHYDROGENASE TUAD"/>
    <property type="match status" value="1"/>
</dbReference>
<feature type="binding site" evidence="10">
    <location>
        <position position="83"/>
    </location>
    <ligand>
        <name>NAD(+)</name>
        <dbReference type="ChEBI" id="CHEBI:57540"/>
    </ligand>
</feature>
<feature type="binding site" evidence="10">
    <location>
        <position position="322"/>
    </location>
    <ligand>
        <name>NAD(+)</name>
        <dbReference type="ChEBI" id="CHEBI:57540"/>
    </ligand>
</feature>
<dbReference type="InterPro" id="IPR014027">
    <property type="entry name" value="UDP-Glc/GDP-Man_DH_C"/>
</dbReference>
<dbReference type="FunFam" id="3.40.50.720:FF:000400">
    <property type="entry name" value="UDP-glucose 6-dehydrogenase"/>
    <property type="match status" value="1"/>
</dbReference>
<feature type="binding site" evidence="9">
    <location>
        <position position="314"/>
    </location>
    <ligand>
        <name>substrate</name>
    </ligand>
</feature>
<protein>
    <recommendedName>
        <fullName evidence="3 7">UDP-glucose 6-dehydrogenase</fullName>
        <ecNumber evidence="3 7">1.1.1.22</ecNumber>
    </recommendedName>
</protein>
<dbReference type="SUPFAM" id="SSF52413">
    <property type="entry name" value="UDP-glucose/GDP-mannose dehydrogenase C-terminal domain"/>
    <property type="match status" value="1"/>
</dbReference>
<evidence type="ECO:0000259" key="11">
    <source>
        <dbReference type="SMART" id="SM00984"/>
    </source>
</evidence>
<evidence type="ECO:0000256" key="8">
    <source>
        <dbReference type="PIRSR" id="PIRSR500134-1"/>
    </source>
</evidence>
<dbReference type="SUPFAM" id="SSF51735">
    <property type="entry name" value="NAD(P)-binding Rossmann-fold domains"/>
    <property type="match status" value="1"/>
</dbReference>
<evidence type="ECO:0000256" key="3">
    <source>
        <dbReference type="ARBA" id="ARBA00012954"/>
    </source>
</evidence>
<evidence type="ECO:0000256" key="5">
    <source>
        <dbReference type="ARBA" id="ARBA00023027"/>
    </source>
</evidence>
<feature type="binding site" evidence="10">
    <location>
        <position position="34"/>
    </location>
    <ligand>
        <name>NAD(+)</name>
        <dbReference type="ChEBI" id="CHEBI:57540"/>
    </ligand>
</feature>
<sequence length="397" mass="44405">MKIAIAGTGYVGLSNGILLAQHNEVVALDIVPEKVEMLNAKHSPIEDREIEEYLQTKELNFRATLDKEEAYKGANFVIISTPTDYDPETNYFNTKSVEAVIQDVLAVNPDAVMVIKSTVPVGYTKSVREKFETENIIFSPEFLREGSALYDNLYPSRIIVGEKSEGAETFAELLKQGALKEDIPVLFTDSTEAEAIKLFSNTYLAMRVAYFNELDSYAESHGLDSRQIIEGVGLDPRIGDHYNNPSFGYGGYCLPKDTKQLLANYKDVPSNIIEAIVNANSTRKDFIADQIIARLPKDAHGFPTGIVGVYRLVMKSGSDNFRASAIQGIMKRIKAKGIEVVIYEPVLEEDEFFHSKVIKNLDEFKKISNVIVANRLSENLKDIEDKVYTRDIFNSDS</sequence>
<dbReference type="InterPro" id="IPR013328">
    <property type="entry name" value="6PGD_dom2"/>
</dbReference>
<feature type="binding site" evidence="9">
    <location>
        <position position="250"/>
    </location>
    <ligand>
        <name>substrate</name>
    </ligand>
</feature>
<evidence type="ECO:0000256" key="1">
    <source>
        <dbReference type="ARBA" id="ARBA00004701"/>
    </source>
</evidence>
<evidence type="ECO:0000313" key="12">
    <source>
        <dbReference type="EMBL" id="KYJ86985.1"/>
    </source>
</evidence>
<evidence type="ECO:0000256" key="4">
    <source>
        <dbReference type="ARBA" id="ARBA00023002"/>
    </source>
</evidence>
<dbReference type="GO" id="GO:0000271">
    <property type="term" value="P:polysaccharide biosynthetic process"/>
    <property type="evidence" value="ECO:0007669"/>
    <property type="project" value="InterPro"/>
</dbReference>
<dbReference type="STRING" id="1630136.AS592_00305"/>
<dbReference type="NCBIfam" id="TIGR03026">
    <property type="entry name" value="NDP-sugDHase"/>
    <property type="match status" value="1"/>
</dbReference>
<evidence type="ECO:0000256" key="9">
    <source>
        <dbReference type="PIRSR" id="PIRSR500134-2"/>
    </source>
</evidence>
<dbReference type="PIRSF" id="PIRSF000124">
    <property type="entry name" value="UDPglc_GDPman_dh"/>
    <property type="match status" value="1"/>
</dbReference>
<dbReference type="Proteomes" id="UP000075359">
    <property type="component" value="Unassembled WGS sequence"/>
</dbReference>
<dbReference type="InterPro" id="IPR014026">
    <property type="entry name" value="UDP-Glc/GDP-Man_DH_dimer"/>
</dbReference>
<feature type="binding site" evidence="9">
    <location>
        <begin position="142"/>
        <end position="145"/>
    </location>
    <ligand>
        <name>substrate</name>
    </ligand>
</feature>
<dbReference type="PIRSF" id="PIRSF500134">
    <property type="entry name" value="UDPglc_DH_bac"/>
    <property type="match status" value="1"/>
</dbReference>
<reference evidence="12 13" key="1">
    <citation type="submission" date="2015-11" db="EMBL/GenBank/DDBJ databases">
        <title>Draft genome of Sulfurovum riftiae 1812E, a member of the Epsilonproteobacteria isolated from the tube of the deep-sea hydrothermal vent tubewom Riftia pachyptila.</title>
        <authorList>
            <person name="Vetriani C."/>
            <person name="Giovannelli D."/>
        </authorList>
    </citation>
    <scope>NUCLEOTIDE SEQUENCE [LARGE SCALE GENOMIC DNA]</scope>
    <source>
        <strain evidence="12 13">1812E</strain>
    </source>
</reference>
<dbReference type="AlphaFoldDB" id="A0A151CHG5"/>
<comment type="pathway">
    <text evidence="1">Nucleotide-sugar biosynthesis; UDP-alpha-D-glucuronate biosynthesis; UDP-alpha-D-glucuronate from UDP-alpha-D-glucose: step 1/1.</text>
</comment>
<dbReference type="SMART" id="SM00984">
    <property type="entry name" value="UDPG_MGDP_dh_C"/>
    <property type="match status" value="1"/>
</dbReference>
<dbReference type="GO" id="GO:0003979">
    <property type="term" value="F:UDP-glucose 6-dehydrogenase activity"/>
    <property type="evidence" value="ECO:0007669"/>
    <property type="project" value="UniProtKB-EC"/>
</dbReference>
<feature type="binding site" evidence="9">
    <location>
        <begin position="242"/>
        <end position="246"/>
    </location>
    <ligand>
        <name>substrate</name>
    </ligand>
</feature>
<feature type="binding site" evidence="10">
    <location>
        <position position="29"/>
    </location>
    <ligand>
        <name>NAD(+)</name>
        <dbReference type="ChEBI" id="CHEBI:57540"/>
    </ligand>
</feature>
<dbReference type="Pfam" id="PF03720">
    <property type="entry name" value="UDPG_MGDP_dh_C"/>
    <property type="match status" value="1"/>
</dbReference>
<feature type="binding site" evidence="9">
    <location>
        <position position="315"/>
    </location>
    <ligand>
        <name>substrate</name>
    </ligand>
</feature>
<organism evidence="12 13">
    <name type="scientific">Sulfurovum riftiae</name>
    <dbReference type="NCBI Taxonomy" id="1630136"/>
    <lineage>
        <taxon>Bacteria</taxon>
        <taxon>Pseudomonadati</taxon>
        <taxon>Campylobacterota</taxon>
        <taxon>Epsilonproteobacteria</taxon>
        <taxon>Campylobacterales</taxon>
        <taxon>Sulfurovaceae</taxon>
        <taxon>Sulfurovum</taxon>
    </lineage>
</organism>
<feature type="active site" description="Nucleophile" evidence="8">
    <location>
        <position position="253"/>
    </location>
</feature>
<dbReference type="GO" id="GO:0006065">
    <property type="term" value="P:UDP-glucuronate biosynthetic process"/>
    <property type="evidence" value="ECO:0007669"/>
    <property type="project" value="UniProtKB-UniPathway"/>
</dbReference>
<accession>A0A151CHG5</accession>
<dbReference type="SUPFAM" id="SSF48179">
    <property type="entry name" value="6-phosphogluconate dehydrogenase C-terminal domain-like"/>
    <property type="match status" value="1"/>
</dbReference>
<comment type="similarity">
    <text evidence="2 7">Belongs to the UDP-glucose/GDP-mannose dehydrogenase family.</text>
</comment>
<gene>
    <name evidence="12" type="ORF">AS592_00305</name>
</gene>
<dbReference type="GO" id="GO:0051287">
    <property type="term" value="F:NAD binding"/>
    <property type="evidence" value="ECO:0007669"/>
    <property type="project" value="InterPro"/>
</dbReference>
<feature type="binding site" evidence="10">
    <location>
        <position position="256"/>
    </location>
    <ligand>
        <name>NAD(+)</name>
        <dbReference type="ChEBI" id="CHEBI:57540"/>
    </ligand>
</feature>
<evidence type="ECO:0000256" key="7">
    <source>
        <dbReference type="PIRNR" id="PIRNR000124"/>
    </source>
</evidence>
<dbReference type="OrthoDB" id="9803238at2"/>
<evidence type="ECO:0000256" key="6">
    <source>
        <dbReference type="ARBA" id="ARBA00047473"/>
    </source>
</evidence>
<dbReference type="InterPro" id="IPR008927">
    <property type="entry name" value="6-PGluconate_DH-like_C_sf"/>
</dbReference>
<feature type="binding site" evidence="9">
    <location>
        <position position="396"/>
    </location>
    <ligand>
        <name>substrate</name>
    </ligand>
</feature>
<keyword evidence="4 7" id="KW-0560">Oxidoreductase</keyword>
<dbReference type="EMBL" id="LNKT01000009">
    <property type="protein sequence ID" value="KYJ86985.1"/>
    <property type="molecule type" value="Genomic_DNA"/>
</dbReference>
<dbReference type="Pfam" id="PF00984">
    <property type="entry name" value="UDPG_MGDP_dh"/>
    <property type="match status" value="1"/>
</dbReference>
<dbReference type="RefSeq" id="WP_067329698.1">
    <property type="nucleotide sequence ID" value="NZ_LNKT01000009.1"/>
</dbReference>
<comment type="caution">
    <text evidence="12">The sequence shown here is derived from an EMBL/GenBank/DDBJ whole genome shotgun (WGS) entry which is preliminary data.</text>
</comment>
<name>A0A151CHG5_9BACT</name>
<feature type="binding site" evidence="9">
    <location>
        <position position="197"/>
    </location>
    <ligand>
        <name>substrate</name>
    </ligand>
</feature>
<dbReference type="Gene3D" id="1.10.1040.10">
    <property type="entry name" value="N-(1-d-carboxylethyl)-l-norvaline Dehydrogenase, domain 2"/>
    <property type="match status" value="1"/>
</dbReference>
<dbReference type="InterPro" id="IPR028357">
    <property type="entry name" value="UDPglc_DH_bac"/>
</dbReference>
<dbReference type="Gene3D" id="3.40.50.720">
    <property type="entry name" value="NAD(P)-binding Rossmann-like Domain"/>
    <property type="match status" value="2"/>
</dbReference>
<dbReference type="InterPro" id="IPR036291">
    <property type="entry name" value="NAD(P)-bd_dom_sf"/>
</dbReference>
<feature type="domain" description="UDP-glucose/GDP-mannose dehydrogenase C-terminal" evidence="11">
    <location>
        <begin position="308"/>
        <end position="395"/>
    </location>
</feature>
<comment type="catalytic activity">
    <reaction evidence="6 7">
        <text>UDP-alpha-D-glucose + 2 NAD(+) + H2O = UDP-alpha-D-glucuronate + 2 NADH + 3 H(+)</text>
        <dbReference type="Rhea" id="RHEA:23596"/>
        <dbReference type="ChEBI" id="CHEBI:15377"/>
        <dbReference type="ChEBI" id="CHEBI:15378"/>
        <dbReference type="ChEBI" id="CHEBI:57540"/>
        <dbReference type="ChEBI" id="CHEBI:57945"/>
        <dbReference type="ChEBI" id="CHEBI:58052"/>
        <dbReference type="ChEBI" id="CHEBI:58885"/>
        <dbReference type="EC" id="1.1.1.22"/>
    </reaction>
</comment>
<dbReference type="InterPro" id="IPR036220">
    <property type="entry name" value="UDP-Glc/GDP-Man_DH_C_sf"/>
</dbReference>
<dbReference type="EC" id="1.1.1.22" evidence="3 7"/>
<keyword evidence="5 7" id="KW-0520">NAD</keyword>
<feature type="binding site" evidence="10">
    <location>
        <position position="145"/>
    </location>
    <ligand>
        <name>NAD(+)</name>
        <dbReference type="ChEBI" id="CHEBI:57540"/>
    </ligand>
</feature>
<dbReference type="UniPathway" id="UPA00038">
    <property type="reaction ID" value="UER00491"/>
</dbReference>
<evidence type="ECO:0000256" key="2">
    <source>
        <dbReference type="ARBA" id="ARBA00006601"/>
    </source>
</evidence>
<proteinExistence type="inferred from homology"/>
<evidence type="ECO:0000256" key="10">
    <source>
        <dbReference type="PIRSR" id="PIRSR500134-3"/>
    </source>
</evidence>